<evidence type="ECO:0008006" key="3">
    <source>
        <dbReference type="Google" id="ProtNLM"/>
    </source>
</evidence>
<gene>
    <name evidence="1" type="ORF">scyTo_0006500</name>
</gene>
<dbReference type="PANTHER" id="PTHR46967:SF1">
    <property type="entry name" value="KERATIN-ASSOCIATED PROTEIN 16-1-LIKE"/>
    <property type="match status" value="1"/>
</dbReference>
<sequence>MTSCLPCPGGFNCENHQYPKPCGIGKFALNGTINCEDCPRGHHCPYEATVQPIPCAPGRYANRHGQAGCKNCNRGKYCEDPATPLDLLFVPLVHQALSAMTPPQRNASLAPLAMRV</sequence>
<dbReference type="Proteomes" id="UP000288216">
    <property type="component" value="Unassembled WGS sequence"/>
</dbReference>
<dbReference type="OrthoDB" id="439917at2759"/>
<accession>A0A401PI97</accession>
<comment type="caution">
    <text evidence="1">The sequence shown here is derived from an EMBL/GenBank/DDBJ whole genome shotgun (WGS) entry which is preliminary data.</text>
</comment>
<keyword evidence="2" id="KW-1185">Reference proteome</keyword>
<proteinExistence type="predicted"/>
<dbReference type="PANTHER" id="PTHR46967">
    <property type="entry name" value="INSULIN-LIKE GROWTH FACTOR BINDING PROTEIN,N-TERMINAL"/>
    <property type="match status" value="1"/>
</dbReference>
<dbReference type="AlphaFoldDB" id="A0A401PI97"/>
<dbReference type="STRING" id="75743.A0A401PI97"/>
<organism evidence="1 2">
    <name type="scientific">Scyliorhinus torazame</name>
    <name type="common">Cloudy catshark</name>
    <name type="synonym">Catulus torazame</name>
    <dbReference type="NCBI Taxonomy" id="75743"/>
    <lineage>
        <taxon>Eukaryota</taxon>
        <taxon>Metazoa</taxon>
        <taxon>Chordata</taxon>
        <taxon>Craniata</taxon>
        <taxon>Vertebrata</taxon>
        <taxon>Chondrichthyes</taxon>
        <taxon>Elasmobranchii</taxon>
        <taxon>Galeomorphii</taxon>
        <taxon>Galeoidea</taxon>
        <taxon>Carcharhiniformes</taxon>
        <taxon>Scyliorhinidae</taxon>
        <taxon>Scyliorhinus</taxon>
    </lineage>
</organism>
<evidence type="ECO:0000313" key="1">
    <source>
        <dbReference type="EMBL" id="GCB72855.1"/>
    </source>
</evidence>
<protein>
    <recommendedName>
        <fullName evidence="3">TNFR-Cys domain-containing protein</fullName>
    </recommendedName>
</protein>
<dbReference type="EMBL" id="BFAA01002202">
    <property type="protein sequence ID" value="GCB72855.1"/>
    <property type="molecule type" value="Genomic_DNA"/>
</dbReference>
<name>A0A401PI97_SCYTO</name>
<reference evidence="1 2" key="1">
    <citation type="journal article" date="2018" name="Nat. Ecol. Evol.">
        <title>Shark genomes provide insights into elasmobranch evolution and the origin of vertebrates.</title>
        <authorList>
            <person name="Hara Y"/>
            <person name="Yamaguchi K"/>
            <person name="Onimaru K"/>
            <person name="Kadota M"/>
            <person name="Koyanagi M"/>
            <person name="Keeley SD"/>
            <person name="Tatsumi K"/>
            <person name="Tanaka K"/>
            <person name="Motone F"/>
            <person name="Kageyama Y"/>
            <person name="Nozu R"/>
            <person name="Adachi N"/>
            <person name="Nishimura O"/>
            <person name="Nakagawa R"/>
            <person name="Tanegashima C"/>
            <person name="Kiyatake I"/>
            <person name="Matsumoto R"/>
            <person name="Murakumo K"/>
            <person name="Nishida K"/>
            <person name="Terakita A"/>
            <person name="Kuratani S"/>
            <person name="Sato K"/>
            <person name="Hyodo S Kuraku.S."/>
        </authorList>
    </citation>
    <scope>NUCLEOTIDE SEQUENCE [LARGE SCALE GENOMIC DNA]</scope>
</reference>
<evidence type="ECO:0000313" key="2">
    <source>
        <dbReference type="Proteomes" id="UP000288216"/>
    </source>
</evidence>